<dbReference type="Proteomes" id="UP000615446">
    <property type="component" value="Unassembled WGS sequence"/>
</dbReference>
<dbReference type="InterPro" id="IPR005135">
    <property type="entry name" value="Endo/exonuclease/phosphatase"/>
</dbReference>
<keyword evidence="3" id="KW-0548">Nucleotidyltransferase</keyword>
<name>A0A8H3L6I0_9GLOM</name>
<dbReference type="InterPro" id="IPR000477">
    <property type="entry name" value="RT_dom"/>
</dbReference>
<organism evidence="3 4">
    <name type="scientific">Rhizophagus clarus</name>
    <dbReference type="NCBI Taxonomy" id="94130"/>
    <lineage>
        <taxon>Eukaryota</taxon>
        <taxon>Fungi</taxon>
        <taxon>Fungi incertae sedis</taxon>
        <taxon>Mucoromycota</taxon>
        <taxon>Glomeromycotina</taxon>
        <taxon>Glomeromycetes</taxon>
        <taxon>Glomerales</taxon>
        <taxon>Glomeraceae</taxon>
        <taxon>Rhizophagus</taxon>
    </lineage>
</organism>
<evidence type="ECO:0000313" key="4">
    <source>
        <dbReference type="Proteomes" id="UP000615446"/>
    </source>
</evidence>
<feature type="region of interest" description="Disordered" evidence="1">
    <location>
        <begin position="648"/>
        <end position="672"/>
    </location>
</feature>
<feature type="region of interest" description="Disordered" evidence="1">
    <location>
        <begin position="698"/>
        <end position="771"/>
    </location>
</feature>
<feature type="compositionally biased region" description="Basic and acidic residues" evidence="1">
    <location>
        <begin position="757"/>
        <end position="770"/>
    </location>
</feature>
<dbReference type="PANTHER" id="PTHR19446">
    <property type="entry name" value="REVERSE TRANSCRIPTASES"/>
    <property type="match status" value="1"/>
</dbReference>
<dbReference type="Pfam" id="PF03372">
    <property type="entry name" value="Exo_endo_phos"/>
    <property type="match status" value="1"/>
</dbReference>
<protein>
    <submittedName>
        <fullName evidence="3">RNA-directed DNA polymerase from mobile element jockey-like</fullName>
    </submittedName>
</protein>
<keyword evidence="3" id="KW-0808">Transferase</keyword>
<sequence length="1833" mass="217171">MGITISREEVKALEGFRKLQQEERVALLTERGMKIEDRDWEIGEFLGTDEVTGTLIRGLITLEADKQRELTVNEANQYIKTIQEMHNELTNERMLQYMEDKKRWEKHMKYYYHTTSPKTHNLITEVGTPDIEDITLLQGTNDNIPKEELDLLEDYTSSDEESYTNKRHRDMTIEHTGDKKIPTNTNQQSRMQKKYEKGKNLLLEDQSIMIANDNEIIMSDLGRSNKNASQHAPKGVKDFKYFAGIVEYNLKEKDHQKIINSLNNEENDEPLLPYTINRLGTTHNEHMTPYVYIGFHYKKERDNFCHNNHVIRNIGKFEPLKWMDAVDAHISIIFEHIPKALTQTEIEKHIEKEIGKIMNIEGIRHDSKNEEWSIKAKVDVRCTEKKLIDTWRFYLQNGNFIKVQPLNFRREEIDNRNSNAAMIMSIRNEIPYEKVVNELNKITGVGLWQVIREDNNKQDTYNVRVQFRSKEARREAGKHPFIIKDDVSREERKYTWNFLQPFRGQQSPNYRGNYCPTPSNRNHARGRPYNNQPYQGRREYNEKTNGKKRCDICKRNNHFTDECRDPRAKLNRNWERHCTICKRNNHNNEECFYKNNQRNNKNNNFSSTTRNYRNNRYDTYKSDTTVAPQFTQTEQMEIEIFHPHKEDQLNTDTTVPSPSHNPPDPTDTLTITTTTPTTTRIIDQEMIEEVQVTNKDHTTDTTNYYIQRDRHPETDGQTGGSAGKRKLSTEFNKEEKYPSIKTKKRIKNKKNKKQIKIQKDHYKKDADQKQKKVNKSYNFKKYNRNLKIGCINIRGLNDSNNQLDLRRMITNKKWDIAIVSETKLNNRKGQYIYKDWANYDSLNCSYNDSDQKRGIMIIIRKELSQRKVNIERINGHVIKFDLLFKKQKSIKIIGIYNLNQDKETTNKIKRKIIDWVEEAERLQQELIILGDFNEADKATNRSNKLITKCLYNLNLKDINRCIAGDEVLDTWTNGFNSSRIDYIFTSDNIVSNIIRHEVKKLENIQTDHKALTITIKLAEILEFDKNSMIKDIKKQKTWIKPDTKDWETIAATVEEQILKVDPSATINWNTIVEIYQKAYQEVIKIKKAIIEEEIKAAENCSADELRNNNSRIYIRNLIAERDRLLYLEYMGHRIKKFLNKLLNKSYNRHCRETPKNFQIAKRTYNAITILPHWNEENMIDKRNKLKIEFLVKLYNNKEFIEDKKLDHDKLREPSYRKSFMENIKKIEQLSNEMTKDIINTNIDINIRTRESYLENDIGKMIDRILERKREKIDMSNLFIKENGIFTIETDKEKIKERVHDHYKTWTRKRNIDLDLIEYNEEWRNIYQPRTEINEQIYDGILEDITLDELDNIIRETKSGKAAGISGIPYDFWKKSKKETRKILLDIYNRTLHDHKVLDDWKKGMIFPINKTTCSHWNNDINLTRPITLIETARKIFIKVLVKRLAKILSLNKVLQGSNYAALLNESTLEPLKIVQSIIEDANKENKEVWILLMDISKAFDSVSMIMLEKSLKRIKVPEPLINIIMDINLNRTNKVIVNGEFTKEYEVEDGVDQGEVWSPLLWRIFYNALLTRLAIIKNETGYTMETTKHIDINKHISKKIEITYNASAFMDDTTLIGGNKNKLLKIIEICHEFFKINDIKANIKKYELIRINGSEDNENNELIINNEKIEKVNNPEGNRFLGIYFRHDNRRKVYKDRIRTTINDACRLFRWKKLKEKQIIAIWNIMIIPRIEYQLQAIVLTEDECNELMRKINTLIKHSCDLPSTTPNFLLHDKDIYGLKHIYNLQIENLSKNIIYMMNDKGRLKEIMELKMIQEQNKIWTRQCIGNLNSKSF</sequence>
<accession>A0A8H3L6I0</accession>
<evidence type="ECO:0000313" key="3">
    <source>
        <dbReference type="EMBL" id="GES80263.1"/>
    </source>
</evidence>
<dbReference type="OrthoDB" id="3063155at2759"/>
<dbReference type="EMBL" id="BLAL01000048">
    <property type="protein sequence ID" value="GES80263.1"/>
    <property type="molecule type" value="Genomic_DNA"/>
</dbReference>
<keyword evidence="3" id="KW-0695">RNA-directed DNA polymerase</keyword>
<feature type="compositionally biased region" description="Basic and acidic residues" evidence="1">
    <location>
        <begin position="727"/>
        <end position="738"/>
    </location>
</feature>
<dbReference type="Gene3D" id="3.60.10.10">
    <property type="entry name" value="Endonuclease/exonuclease/phosphatase"/>
    <property type="match status" value="1"/>
</dbReference>
<evidence type="ECO:0000259" key="2">
    <source>
        <dbReference type="PROSITE" id="PS50878"/>
    </source>
</evidence>
<dbReference type="PROSITE" id="PS50878">
    <property type="entry name" value="RT_POL"/>
    <property type="match status" value="1"/>
</dbReference>
<dbReference type="GO" id="GO:0003964">
    <property type="term" value="F:RNA-directed DNA polymerase activity"/>
    <property type="evidence" value="ECO:0007669"/>
    <property type="project" value="UniProtKB-KW"/>
</dbReference>
<feature type="region of interest" description="Disordered" evidence="1">
    <location>
        <begin position="517"/>
        <end position="538"/>
    </location>
</feature>
<dbReference type="SUPFAM" id="SSF56672">
    <property type="entry name" value="DNA/RNA polymerases"/>
    <property type="match status" value="1"/>
</dbReference>
<proteinExistence type="predicted"/>
<dbReference type="InterPro" id="IPR043502">
    <property type="entry name" value="DNA/RNA_pol_sf"/>
</dbReference>
<comment type="caution">
    <text evidence="3">The sequence shown here is derived from an EMBL/GenBank/DDBJ whole genome shotgun (WGS) entry which is preliminary data.</text>
</comment>
<feature type="domain" description="Reverse transcriptase" evidence="2">
    <location>
        <begin position="1389"/>
        <end position="1685"/>
    </location>
</feature>
<dbReference type="InterPro" id="IPR036691">
    <property type="entry name" value="Endo/exonu/phosph_ase_sf"/>
</dbReference>
<feature type="compositionally biased region" description="Basic residues" evidence="1">
    <location>
        <begin position="741"/>
        <end position="756"/>
    </location>
</feature>
<dbReference type="Pfam" id="PF00078">
    <property type="entry name" value="RVT_1"/>
    <property type="match status" value="1"/>
</dbReference>
<evidence type="ECO:0000256" key="1">
    <source>
        <dbReference type="SAM" id="MobiDB-lite"/>
    </source>
</evidence>
<reference evidence="3" key="1">
    <citation type="submission" date="2019-10" db="EMBL/GenBank/DDBJ databases">
        <title>Conservation and host-specific expression of non-tandemly repeated heterogenous ribosome RNA gene in arbuscular mycorrhizal fungi.</title>
        <authorList>
            <person name="Maeda T."/>
            <person name="Kobayashi Y."/>
            <person name="Nakagawa T."/>
            <person name="Ezawa T."/>
            <person name="Yamaguchi K."/>
            <person name="Bino T."/>
            <person name="Nishimoto Y."/>
            <person name="Shigenobu S."/>
            <person name="Kawaguchi M."/>
        </authorList>
    </citation>
    <scope>NUCLEOTIDE SEQUENCE</scope>
    <source>
        <strain evidence="3">HR1</strain>
    </source>
</reference>
<gene>
    <name evidence="3" type="ORF">RCL2_000755100</name>
</gene>
<dbReference type="SUPFAM" id="SSF56219">
    <property type="entry name" value="DNase I-like"/>
    <property type="match status" value="1"/>
</dbReference>